<dbReference type="GO" id="GO:0003712">
    <property type="term" value="F:transcription coregulator activity"/>
    <property type="evidence" value="ECO:0007669"/>
    <property type="project" value="InterPro"/>
</dbReference>
<keyword evidence="4" id="KW-0805">Transcription regulation</keyword>
<dbReference type="Pfam" id="PF03022">
    <property type="entry name" value="MRJP"/>
    <property type="match status" value="1"/>
</dbReference>
<dbReference type="Pfam" id="PF10156">
    <property type="entry name" value="Med17"/>
    <property type="match status" value="1"/>
</dbReference>
<dbReference type="Proteomes" id="UP000596902">
    <property type="component" value="Unassembled WGS sequence"/>
</dbReference>
<feature type="compositionally biased region" description="Basic and acidic residues" evidence="5">
    <location>
        <begin position="52"/>
        <end position="77"/>
    </location>
</feature>
<comment type="similarity">
    <text evidence="2">Belongs to the major royal jelly protein family.</text>
</comment>
<dbReference type="PANTHER" id="PTHR10009">
    <property type="entry name" value="PROTEIN YELLOW-RELATED"/>
    <property type="match status" value="1"/>
</dbReference>
<protein>
    <recommendedName>
        <fullName evidence="4">Mediator of RNA polymerase II transcription subunit 17</fullName>
    </recommendedName>
    <alternativeName>
        <fullName evidence="4">Mediator complex subunit 17</fullName>
    </alternativeName>
</protein>
<dbReference type="GO" id="GO:0016592">
    <property type="term" value="C:mediator complex"/>
    <property type="evidence" value="ECO:0007669"/>
    <property type="project" value="InterPro"/>
</dbReference>
<dbReference type="Gene3D" id="2.120.10.30">
    <property type="entry name" value="TolB, C-terminal domain"/>
    <property type="match status" value="1"/>
</dbReference>
<gene>
    <name evidence="4" type="primary">MED17</name>
    <name evidence="6" type="ORF">GT037_000867</name>
</gene>
<feature type="region of interest" description="Disordered" evidence="5">
    <location>
        <begin position="38"/>
        <end position="77"/>
    </location>
</feature>
<sequence length="1060" mass="117244">MDSLNNVALRPWPAPKKEELTQDDLLFKIEQLASERGHLRNITEQSLQEDIDAGKHVPADAEEGAKDEKKDKEVPSRQEQLEKVFKAGQEMYSHLEWAKFAATNALDLVSLVLSQDPNKRSLNFFSPTFRDQGLNQGIPLGSFGISKENHEHRTRKVEEQHRLQDLASKQEAAAQGARMGALDSSVDEILKAAKHLEKEIRRETKYWHEIVSVSDKGWPIQRLRQNVRHAPFAVRYGLPEASDHFKARGFAPLQMDKDGSIILDPALALKPKTFRVRVSIDGKITGTSQISVDGDFATRSLEKSIQLARDSLLEEELYYEMSLETRQLLAYGVAFRDSVIHIDAPQMGSAFQDRKLLIDCIPRDDPIPSNEGHEHDWLARNIAEALRLLLVHEHSMRLHRRSQLPPPLTGQAREKLPPPLLRTLLAILNHIAGVDSLYAYLDLVAKTLKGAGLDATLETTRETSWANLVESLKTMSRKGLSATDQLLEIFMKPFDGKATLTLPTSNSAQPENLIVVTRTIIGQPTFGTEHKLTLPSTLTSDIGLFQQHKFDSVTELKSYLDWILSLHIAHRLLKGDYASRAQTRTQDPRLSIRTKDSKKSTKSTKDIKVDFNDGELKVTALAVDTIAESGDSEQSHNLVASMMLSLLVWTLSTLLPALSGAQRIRSDPGVAGPALEIVHLYNDQWPTGITVSKGGRKFSNYPAGLDANNTNTGTNNKYAVAELTTNGTETPYPSVEINNPPIGAINYTTTPPTGANYQNYLIGVQSVVLDPQDRLWILDTGRALTEDGTLVNASPGGPKLVGVDIESDTVIQTIVFPPTVAFPDSYLNDVRFDLRPSVSASGKGVAYITDSSSEGRNGIIIVDLGTGESWRHLDGTKETRAERGFVPYVWGQPAYYIPGPGQPLTTVPLGSDGIALSADGQYLYFGPVGGRTLYSIPTERLRDRSQASELLALGAVNNKGERGVSDGFETDTNGFIYAGNMEQNEIGFHNPMNASMTLFVRDPRISWVDTMSVGSDGYLYFTDNQLAFSSAFYPGTDRRERPFVLFRAPLPNNGSRVFLQ</sequence>
<dbReference type="GO" id="GO:0006357">
    <property type="term" value="P:regulation of transcription by RNA polymerase II"/>
    <property type="evidence" value="ECO:0007669"/>
    <property type="project" value="InterPro"/>
</dbReference>
<comment type="function">
    <text evidence="4">Component of the Mediator complex, a coactivator involved in the regulated transcription of nearly all RNA polymerase II-dependent genes. Mediator functions as a bridge to convey information from gene-specific regulatory proteins to the basal RNA polymerase II transcription machinery. Mediator is recruited to promoters by direct interactions with regulatory proteins and serves as a scaffold for the assembly of a functional preinitiation complex with RNA polymerase II and the general transcription factors.</text>
</comment>
<dbReference type="EMBL" id="JAAABM010000001">
    <property type="protein sequence ID" value="KAF7681891.1"/>
    <property type="molecule type" value="Genomic_DNA"/>
</dbReference>
<comment type="subcellular location">
    <subcellularLocation>
        <location evidence="4">Nucleus</location>
    </subcellularLocation>
    <subcellularLocation>
        <location evidence="1">Secreted</location>
    </subcellularLocation>
</comment>
<dbReference type="AlphaFoldDB" id="A0A8H7EJ03"/>
<keyword evidence="3" id="KW-0964">Secreted</keyword>
<name>A0A8H7EJ03_9PLEO</name>
<dbReference type="GO" id="GO:0005576">
    <property type="term" value="C:extracellular region"/>
    <property type="evidence" value="ECO:0007669"/>
    <property type="project" value="UniProtKB-SubCell"/>
</dbReference>
<evidence type="ECO:0000256" key="3">
    <source>
        <dbReference type="ARBA" id="ARBA00022525"/>
    </source>
</evidence>
<evidence type="ECO:0000313" key="7">
    <source>
        <dbReference type="Proteomes" id="UP000596902"/>
    </source>
</evidence>
<proteinExistence type="inferred from homology"/>
<reference evidence="6" key="1">
    <citation type="submission" date="2020-01" db="EMBL/GenBank/DDBJ databases">
        <authorList>
            <person name="Feng Z.H.Z."/>
        </authorList>
    </citation>
    <scope>NUCLEOTIDE SEQUENCE</scope>
    <source>
        <strain evidence="6">CBS107.38</strain>
    </source>
</reference>
<keyword evidence="7" id="KW-1185">Reference proteome</keyword>
<keyword evidence="4" id="KW-0539">Nucleus</keyword>
<dbReference type="InterPro" id="IPR011042">
    <property type="entry name" value="6-blade_b-propeller_TolB-like"/>
</dbReference>
<dbReference type="SUPFAM" id="SSF63829">
    <property type="entry name" value="Calcium-dependent phosphotriesterase"/>
    <property type="match status" value="1"/>
</dbReference>
<evidence type="ECO:0000256" key="5">
    <source>
        <dbReference type="SAM" id="MobiDB-lite"/>
    </source>
</evidence>
<evidence type="ECO:0000256" key="2">
    <source>
        <dbReference type="ARBA" id="ARBA00009127"/>
    </source>
</evidence>
<accession>A0A8H7EJ03</accession>
<evidence type="ECO:0000313" key="6">
    <source>
        <dbReference type="EMBL" id="KAF7681891.1"/>
    </source>
</evidence>
<reference evidence="6" key="2">
    <citation type="submission" date="2020-08" db="EMBL/GenBank/DDBJ databases">
        <title>Draft Genome Sequence of Cumin Blight Pathogen Alternaria burnsii.</title>
        <authorList>
            <person name="Feng Z."/>
        </authorList>
    </citation>
    <scope>NUCLEOTIDE SEQUENCE</scope>
    <source>
        <strain evidence="6">CBS107.38</strain>
    </source>
</reference>
<evidence type="ECO:0000256" key="4">
    <source>
        <dbReference type="RuleBase" id="RU364140"/>
    </source>
</evidence>
<comment type="caution">
    <text evidence="6">The sequence shown here is derived from an EMBL/GenBank/DDBJ whole genome shotgun (WGS) entry which is preliminary data.</text>
</comment>
<evidence type="ECO:0000256" key="1">
    <source>
        <dbReference type="ARBA" id="ARBA00004613"/>
    </source>
</evidence>
<organism evidence="6 7">
    <name type="scientific">Alternaria burnsii</name>
    <dbReference type="NCBI Taxonomy" id="1187904"/>
    <lineage>
        <taxon>Eukaryota</taxon>
        <taxon>Fungi</taxon>
        <taxon>Dikarya</taxon>
        <taxon>Ascomycota</taxon>
        <taxon>Pezizomycotina</taxon>
        <taxon>Dothideomycetes</taxon>
        <taxon>Pleosporomycetidae</taxon>
        <taxon>Pleosporales</taxon>
        <taxon>Pleosporineae</taxon>
        <taxon>Pleosporaceae</taxon>
        <taxon>Alternaria</taxon>
        <taxon>Alternaria sect. Alternaria</taxon>
    </lineage>
</organism>
<dbReference type="InterPro" id="IPR017996">
    <property type="entry name" value="MRJP/yellow-related"/>
</dbReference>
<dbReference type="InterPro" id="IPR019313">
    <property type="entry name" value="Mediator_Med17"/>
</dbReference>
<comment type="similarity">
    <text evidence="4">Belongs to the Mediator complex subunit 17 family.</text>
</comment>
<keyword evidence="4" id="KW-0010">Activator</keyword>
<comment type="subunit">
    <text evidence="4">Component of the Mediator complex.</text>
</comment>
<dbReference type="PANTHER" id="PTHR10009:SF18">
    <property type="entry name" value="PROTEIN YELLOW-LIKE PROTEIN"/>
    <property type="match status" value="1"/>
</dbReference>
<keyword evidence="4" id="KW-0804">Transcription</keyword>